<dbReference type="RefSeq" id="WP_167227792.1">
    <property type="nucleotide sequence ID" value="NZ_JAAQPH010000016.1"/>
</dbReference>
<dbReference type="Pfam" id="PF09932">
    <property type="entry name" value="DUF2164"/>
    <property type="match status" value="1"/>
</dbReference>
<proteinExistence type="predicted"/>
<organism evidence="1 2">
    <name type="scientific">Pelagibius litoralis</name>
    <dbReference type="NCBI Taxonomy" id="374515"/>
    <lineage>
        <taxon>Bacteria</taxon>
        <taxon>Pseudomonadati</taxon>
        <taxon>Pseudomonadota</taxon>
        <taxon>Alphaproteobacteria</taxon>
        <taxon>Rhodospirillales</taxon>
        <taxon>Rhodovibrionaceae</taxon>
        <taxon>Pelagibius</taxon>
    </lineage>
</organism>
<comment type="caution">
    <text evidence="1">The sequence shown here is derived from an EMBL/GenBank/DDBJ whole genome shotgun (WGS) entry which is preliminary data.</text>
</comment>
<name>A0A967F0H1_9PROT</name>
<dbReference type="Proteomes" id="UP000761264">
    <property type="component" value="Unassembled WGS sequence"/>
</dbReference>
<gene>
    <name evidence="1" type="ORF">HBA54_19590</name>
</gene>
<evidence type="ECO:0000313" key="2">
    <source>
        <dbReference type="Proteomes" id="UP000761264"/>
    </source>
</evidence>
<evidence type="ECO:0000313" key="1">
    <source>
        <dbReference type="EMBL" id="NIA70807.1"/>
    </source>
</evidence>
<sequence>MRIELSEDRQVDFKRQLQALFRGEFDEELSEFRANEILGLFLRTLGPAVYNQAVQDVRAHLQVKLDDLEGEVYADD</sequence>
<reference evidence="1" key="1">
    <citation type="submission" date="2020-03" db="EMBL/GenBank/DDBJ databases">
        <title>Genome of Pelagibius litoralis DSM 21314T.</title>
        <authorList>
            <person name="Wang G."/>
        </authorList>
    </citation>
    <scope>NUCLEOTIDE SEQUENCE</scope>
    <source>
        <strain evidence="1">DSM 21314</strain>
    </source>
</reference>
<keyword evidence="2" id="KW-1185">Reference proteome</keyword>
<dbReference type="InterPro" id="IPR018680">
    <property type="entry name" value="DUF2164"/>
</dbReference>
<protein>
    <submittedName>
        <fullName evidence="1">DUF2164 domain-containing protein</fullName>
    </submittedName>
</protein>
<dbReference type="EMBL" id="JAAQPH010000016">
    <property type="protein sequence ID" value="NIA70807.1"/>
    <property type="molecule type" value="Genomic_DNA"/>
</dbReference>
<dbReference type="AlphaFoldDB" id="A0A967F0H1"/>
<accession>A0A967F0H1</accession>